<evidence type="ECO:0000313" key="1">
    <source>
        <dbReference type="EMBL" id="KRZ77303.1"/>
    </source>
</evidence>
<dbReference type="EMBL" id="JYDO01000020">
    <property type="protein sequence ID" value="KRZ77303.1"/>
    <property type="molecule type" value="Genomic_DNA"/>
</dbReference>
<feature type="non-terminal residue" evidence="1">
    <location>
        <position position="1"/>
    </location>
</feature>
<dbReference type="Proteomes" id="UP000054843">
    <property type="component" value="Unassembled WGS sequence"/>
</dbReference>
<name>A0A0V1MZV2_9BILA</name>
<feature type="non-terminal residue" evidence="1">
    <location>
        <position position="84"/>
    </location>
</feature>
<gene>
    <name evidence="1" type="ORF">T10_7887</name>
</gene>
<accession>A0A0V1MZV2</accession>
<evidence type="ECO:0000313" key="2">
    <source>
        <dbReference type="Proteomes" id="UP000054843"/>
    </source>
</evidence>
<reference evidence="1 2" key="1">
    <citation type="submission" date="2015-01" db="EMBL/GenBank/DDBJ databases">
        <title>Evolution of Trichinella species and genotypes.</title>
        <authorList>
            <person name="Korhonen P.K."/>
            <person name="Edoardo P."/>
            <person name="Giuseppe L.R."/>
            <person name="Gasser R.B."/>
        </authorList>
    </citation>
    <scope>NUCLEOTIDE SEQUENCE [LARGE SCALE GENOMIC DNA]</scope>
    <source>
        <strain evidence="1">ISS1980</strain>
    </source>
</reference>
<dbReference type="AlphaFoldDB" id="A0A0V1MZV2"/>
<organism evidence="1 2">
    <name type="scientific">Trichinella papuae</name>
    <dbReference type="NCBI Taxonomy" id="268474"/>
    <lineage>
        <taxon>Eukaryota</taxon>
        <taxon>Metazoa</taxon>
        <taxon>Ecdysozoa</taxon>
        <taxon>Nematoda</taxon>
        <taxon>Enoplea</taxon>
        <taxon>Dorylaimia</taxon>
        <taxon>Trichinellida</taxon>
        <taxon>Trichinellidae</taxon>
        <taxon>Trichinella</taxon>
    </lineage>
</organism>
<comment type="caution">
    <text evidence="1">The sequence shown here is derived from an EMBL/GenBank/DDBJ whole genome shotgun (WGS) entry which is preliminary data.</text>
</comment>
<protein>
    <submittedName>
        <fullName evidence="1">Uncharacterized protein</fullName>
    </submittedName>
</protein>
<proteinExistence type="predicted"/>
<dbReference type="OrthoDB" id="5929758at2759"/>
<sequence>LPHRINGDRRALGSMTERHAAQGMTKRPAEQRLIKCRLVGSWGTVTRSHPRSWPAASLNWARWRFYCRGSASTSAGPVMSNATV</sequence>
<keyword evidence="2" id="KW-1185">Reference proteome</keyword>